<reference evidence="3 4" key="1">
    <citation type="submission" date="2024-11" db="EMBL/GenBank/DDBJ databases">
        <title>Chromosome-level genome assembly of Eucalyptus globulus Labill. provides insights into its genome evolution.</title>
        <authorList>
            <person name="Li X."/>
        </authorList>
    </citation>
    <scope>NUCLEOTIDE SEQUENCE [LARGE SCALE GENOMIC DNA]</scope>
    <source>
        <strain evidence="3">CL2024</strain>
        <tissue evidence="3">Fresh tender leaves</tissue>
    </source>
</reference>
<dbReference type="SUPFAM" id="SSF46565">
    <property type="entry name" value="Chaperone J-domain"/>
    <property type="match status" value="1"/>
</dbReference>
<sequence length="609" mass="64521">MDEFGVLTERYGLKPQGKSAPMAASKRPDGIGAARGRSSGAPAAAAGRSSSRASASSWNSGSGDGAFADGFGEFLQSSGGSKAQGFGNLDDFGDLFGGSKKPSKSPAGDSGGFDYDSLFNSGAGPSSSYDNDDIFGGMPGVKSSASVVGGGSGVFGSFASPPRQSSPVDDLLGGFQNDDHDDIFGGIGTKSGKTDSSASVAGHGAAESDDLIPGFGGSSPPADGQRRQPQKTNVYSAESSSNLSEDPFVVLESTSKPVHASSELFSDPLEESSQFGNFQRANKVGDKVKSPSVSSLDELEDFAMGQTRGNTDTQSDFFSVGKGSGAGKKARGPGVSSIDELEDFAMGRVRRNADIQSDFLSGGKSSASGKSAGGYKEGSRDAFENKHKAADDLESFFSVGLRSSSVPKSRSPSLTKSKEASKTPPKPTFEVQSSMKKASSATNFMDDFSLMFGAASFAGEFEEIEGESEERRRARLGRHERTQERVAKAVAEMNQRDSQTQQEQEERRRIAENLDMKIKSWAAGKEGNLRALLSSLQQVLWPGSGWEPVSLTDLITSTSVKQVYRKATLRVHPDKVQQKGANLQQKYTAEKVFDILKEAWKKFETEELR</sequence>
<evidence type="ECO:0000313" key="4">
    <source>
        <dbReference type="Proteomes" id="UP001634007"/>
    </source>
</evidence>
<feature type="compositionally biased region" description="Polar residues" evidence="1">
    <location>
        <begin position="230"/>
        <end position="244"/>
    </location>
</feature>
<evidence type="ECO:0000259" key="2">
    <source>
        <dbReference type="PROSITE" id="PS50076"/>
    </source>
</evidence>
<dbReference type="PANTHER" id="PTHR23172:SF19">
    <property type="entry name" value="J DOMAIN-CONTAINING PROTEIN"/>
    <property type="match status" value="1"/>
</dbReference>
<feature type="region of interest" description="Disordered" evidence="1">
    <location>
        <begin position="355"/>
        <end position="383"/>
    </location>
</feature>
<feature type="compositionally biased region" description="Basic and acidic residues" evidence="1">
    <location>
        <begin position="469"/>
        <end position="486"/>
    </location>
</feature>
<accession>A0ABD3KBD6</accession>
<dbReference type="Gene3D" id="1.10.287.110">
    <property type="entry name" value="DnaJ domain"/>
    <property type="match status" value="1"/>
</dbReference>
<feature type="compositionally biased region" description="Polar residues" evidence="1">
    <location>
        <begin position="118"/>
        <end position="129"/>
    </location>
</feature>
<evidence type="ECO:0000256" key="1">
    <source>
        <dbReference type="SAM" id="MobiDB-lite"/>
    </source>
</evidence>
<evidence type="ECO:0000313" key="3">
    <source>
        <dbReference type="EMBL" id="KAL3737314.1"/>
    </source>
</evidence>
<feature type="region of interest" description="Disordered" evidence="1">
    <location>
        <begin position="94"/>
        <end position="245"/>
    </location>
</feature>
<dbReference type="AlphaFoldDB" id="A0ABD3KBD6"/>
<feature type="compositionally biased region" description="Low complexity" evidence="1">
    <location>
        <begin position="30"/>
        <end position="62"/>
    </location>
</feature>
<feature type="domain" description="J" evidence="2">
    <location>
        <begin position="544"/>
        <end position="609"/>
    </location>
</feature>
<feature type="compositionally biased region" description="Low complexity" evidence="1">
    <location>
        <begin position="361"/>
        <end position="370"/>
    </location>
</feature>
<feature type="region of interest" description="Disordered" evidence="1">
    <location>
        <begin position="401"/>
        <end position="437"/>
    </location>
</feature>
<dbReference type="FunFam" id="1.10.287.110:FF:000002">
    <property type="entry name" value="putative tyrosine-protein phosphatase auxilin isoform X2"/>
    <property type="match status" value="1"/>
</dbReference>
<feature type="region of interest" description="Disordered" evidence="1">
    <location>
        <begin position="1"/>
        <end position="62"/>
    </location>
</feature>
<proteinExistence type="predicted"/>
<feature type="region of interest" description="Disordered" evidence="1">
    <location>
        <begin position="306"/>
        <end position="335"/>
    </location>
</feature>
<dbReference type="PROSITE" id="PS50076">
    <property type="entry name" value="DNAJ_2"/>
    <property type="match status" value="1"/>
</dbReference>
<keyword evidence="4" id="KW-1185">Reference proteome</keyword>
<dbReference type="Proteomes" id="UP001634007">
    <property type="component" value="Unassembled WGS sequence"/>
</dbReference>
<dbReference type="CDD" id="cd06257">
    <property type="entry name" value="DnaJ"/>
    <property type="match status" value="1"/>
</dbReference>
<feature type="compositionally biased region" description="Low complexity" evidence="1">
    <location>
        <begin position="402"/>
        <end position="413"/>
    </location>
</feature>
<name>A0ABD3KBD6_EUCGL</name>
<organism evidence="3 4">
    <name type="scientific">Eucalyptus globulus</name>
    <name type="common">Tasmanian blue gum</name>
    <dbReference type="NCBI Taxonomy" id="34317"/>
    <lineage>
        <taxon>Eukaryota</taxon>
        <taxon>Viridiplantae</taxon>
        <taxon>Streptophyta</taxon>
        <taxon>Embryophyta</taxon>
        <taxon>Tracheophyta</taxon>
        <taxon>Spermatophyta</taxon>
        <taxon>Magnoliopsida</taxon>
        <taxon>eudicotyledons</taxon>
        <taxon>Gunneridae</taxon>
        <taxon>Pentapetalae</taxon>
        <taxon>rosids</taxon>
        <taxon>malvids</taxon>
        <taxon>Myrtales</taxon>
        <taxon>Myrtaceae</taxon>
        <taxon>Myrtoideae</taxon>
        <taxon>Eucalypteae</taxon>
        <taxon>Eucalyptus</taxon>
    </lineage>
</organism>
<dbReference type="InterPro" id="IPR001623">
    <property type="entry name" value="DnaJ_domain"/>
</dbReference>
<dbReference type="InterPro" id="IPR036869">
    <property type="entry name" value="J_dom_sf"/>
</dbReference>
<dbReference type="PANTHER" id="PTHR23172">
    <property type="entry name" value="AUXILIN/CYCLIN G-ASSOCIATED KINASE-RELATED"/>
    <property type="match status" value="1"/>
</dbReference>
<gene>
    <name evidence="3" type="ORF">ACJRO7_026133</name>
</gene>
<feature type="compositionally biased region" description="Polar residues" evidence="1">
    <location>
        <begin position="307"/>
        <end position="317"/>
    </location>
</feature>
<dbReference type="EMBL" id="JBJKBG010000006">
    <property type="protein sequence ID" value="KAL3737314.1"/>
    <property type="molecule type" value="Genomic_DNA"/>
</dbReference>
<comment type="caution">
    <text evidence="3">The sequence shown here is derived from an EMBL/GenBank/DDBJ whole genome shotgun (WGS) entry which is preliminary data.</text>
</comment>
<protein>
    <recommendedName>
        <fullName evidence="2">J domain-containing protein</fullName>
    </recommendedName>
</protein>
<feature type="region of interest" description="Disordered" evidence="1">
    <location>
        <begin position="462"/>
        <end position="486"/>
    </location>
</feature>